<dbReference type="AlphaFoldDB" id="A0AAE8KCI6"/>
<protein>
    <submittedName>
        <fullName evidence="2">Uncharacterized protein</fullName>
    </submittedName>
</protein>
<name>A0AAE8KCI6_STRIT</name>
<dbReference type="RefSeq" id="WP_003074195.1">
    <property type="nucleotide sequence ID" value="NZ_CP053999.1"/>
</dbReference>
<organism evidence="2 3">
    <name type="scientific">Streptococcus intermedius</name>
    <dbReference type="NCBI Taxonomy" id="1338"/>
    <lineage>
        <taxon>Bacteria</taxon>
        <taxon>Bacillati</taxon>
        <taxon>Bacillota</taxon>
        <taxon>Bacilli</taxon>
        <taxon>Lactobacillales</taxon>
        <taxon>Streptococcaceae</taxon>
        <taxon>Streptococcus</taxon>
        <taxon>Streptococcus anginosus group</taxon>
    </lineage>
</organism>
<feature type="transmembrane region" description="Helical" evidence="1">
    <location>
        <begin position="39"/>
        <end position="57"/>
    </location>
</feature>
<accession>A0AAE8KCI6</accession>
<reference evidence="2 3" key="1">
    <citation type="submission" date="2018-11" db="EMBL/GenBank/DDBJ databases">
        <title>Species Designations Belie Phenotypic and Genotypic Heterogeneity in Oral Streptococci.</title>
        <authorList>
            <person name="Velsko I."/>
        </authorList>
    </citation>
    <scope>NUCLEOTIDE SEQUENCE [LARGE SCALE GENOMIC DNA]</scope>
    <source>
        <strain evidence="2 3">KLC02</strain>
    </source>
</reference>
<keyword evidence="1" id="KW-0472">Membrane</keyword>
<sequence>MKDLVVDFLNEQGAWFAVGAGASLGIWVFLKTKSFGKGLSVALGGFALAFFCLYPELCMAKGGEFLKWAVQRLHFR</sequence>
<keyword evidence="1" id="KW-1133">Transmembrane helix</keyword>
<dbReference type="Proteomes" id="UP000267137">
    <property type="component" value="Unassembled WGS sequence"/>
</dbReference>
<evidence type="ECO:0000313" key="2">
    <source>
        <dbReference type="EMBL" id="RSJ23683.1"/>
    </source>
</evidence>
<keyword evidence="1" id="KW-0812">Transmembrane</keyword>
<feature type="transmembrane region" description="Helical" evidence="1">
    <location>
        <begin position="12"/>
        <end position="30"/>
    </location>
</feature>
<dbReference type="InterPro" id="IPR049746">
    <property type="entry name" value="TcpD-like_C"/>
</dbReference>
<evidence type="ECO:0000256" key="1">
    <source>
        <dbReference type="SAM" id="Phobius"/>
    </source>
</evidence>
<comment type="caution">
    <text evidence="2">The sequence shown here is derived from an EMBL/GenBank/DDBJ whole genome shotgun (WGS) entry which is preliminary data.</text>
</comment>
<gene>
    <name evidence="2" type="ORF">D8827_04030</name>
</gene>
<proteinExistence type="predicted"/>
<evidence type="ECO:0000313" key="3">
    <source>
        <dbReference type="Proteomes" id="UP000267137"/>
    </source>
</evidence>
<dbReference type="NCBIfam" id="NF040686">
    <property type="entry name" value="TcpD_dom"/>
    <property type="match status" value="1"/>
</dbReference>
<dbReference type="EMBL" id="RJOO01000002">
    <property type="protein sequence ID" value="RSJ23683.1"/>
    <property type="molecule type" value="Genomic_DNA"/>
</dbReference>